<comment type="function">
    <text evidence="8">Ligates lysine onto the cytidine present at position 34 of the AUA codon-specific tRNA(Ile) that contains the anticodon CAU, in an ATP-dependent manner. Cytidine is converted to lysidine, thus changing the amino acid specificity of the tRNA from methionine to isoleucine.</text>
</comment>
<dbReference type="InterPro" id="IPR011063">
    <property type="entry name" value="TilS/TtcA_N"/>
</dbReference>
<evidence type="ECO:0000256" key="6">
    <source>
        <dbReference type="ARBA" id="ARBA00022840"/>
    </source>
</evidence>
<evidence type="ECO:0000256" key="7">
    <source>
        <dbReference type="ARBA" id="ARBA00048539"/>
    </source>
</evidence>
<dbReference type="RefSeq" id="WP_106135149.1">
    <property type="nucleotide sequence ID" value="NZ_PVTR01000013.1"/>
</dbReference>
<comment type="catalytic activity">
    <reaction evidence="7 8">
        <text>cytidine(34) in tRNA(Ile2) + L-lysine + ATP = lysidine(34) in tRNA(Ile2) + AMP + diphosphate + H(+)</text>
        <dbReference type="Rhea" id="RHEA:43744"/>
        <dbReference type="Rhea" id="RHEA-COMP:10625"/>
        <dbReference type="Rhea" id="RHEA-COMP:10670"/>
        <dbReference type="ChEBI" id="CHEBI:15378"/>
        <dbReference type="ChEBI" id="CHEBI:30616"/>
        <dbReference type="ChEBI" id="CHEBI:32551"/>
        <dbReference type="ChEBI" id="CHEBI:33019"/>
        <dbReference type="ChEBI" id="CHEBI:82748"/>
        <dbReference type="ChEBI" id="CHEBI:83665"/>
        <dbReference type="ChEBI" id="CHEBI:456215"/>
        <dbReference type="EC" id="6.3.4.19"/>
    </reaction>
</comment>
<dbReference type="GO" id="GO:0006400">
    <property type="term" value="P:tRNA modification"/>
    <property type="evidence" value="ECO:0007669"/>
    <property type="project" value="UniProtKB-UniRule"/>
</dbReference>
<dbReference type="InterPro" id="IPR014729">
    <property type="entry name" value="Rossmann-like_a/b/a_fold"/>
</dbReference>
<dbReference type="InterPro" id="IPR012094">
    <property type="entry name" value="tRNA_Ile_lys_synt"/>
</dbReference>
<comment type="subcellular location">
    <subcellularLocation>
        <location evidence="1 8">Cytoplasm</location>
    </subcellularLocation>
</comment>
<dbReference type="HAMAP" id="MF_01161">
    <property type="entry name" value="tRNA_Ile_lys_synt"/>
    <property type="match status" value="1"/>
</dbReference>
<keyword evidence="11" id="KW-1185">Reference proteome</keyword>
<dbReference type="Proteomes" id="UP000238157">
    <property type="component" value="Unassembled WGS sequence"/>
</dbReference>
<evidence type="ECO:0000256" key="1">
    <source>
        <dbReference type="ARBA" id="ARBA00004496"/>
    </source>
</evidence>
<evidence type="ECO:0000259" key="9">
    <source>
        <dbReference type="SMART" id="SM00977"/>
    </source>
</evidence>
<evidence type="ECO:0000256" key="4">
    <source>
        <dbReference type="ARBA" id="ARBA00022694"/>
    </source>
</evidence>
<feature type="binding site" evidence="8">
    <location>
        <begin position="26"/>
        <end position="31"/>
    </location>
    <ligand>
        <name>ATP</name>
        <dbReference type="ChEBI" id="CHEBI:30616"/>
    </ligand>
</feature>
<dbReference type="NCBIfam" id="TIGR02432">
    <property type="entry name" value="lysidine_TilS_N"/>
    <property type="match status" value="1"/>
</dbReference>
<comment type="similarity">
    <text evidence="8">Belongs to the tRNA(Ile)-lysidine synthase family.</text>
</comment>
<feature type="domain" description="Lysidine-tRNA(Ile) synthetase C-terminal" evidence="9">
    <location>
        <begin position="363"/>
        <end position="435"/>
    </location>
</feature>
<keyword evidence="4 8" id="KW-0819">tRNA processing</keyword>
<dbReference type="Pfam" id="PF11734">
    <property type="entry name" value="TilS_C"/>
    <property type="match status" value="1"/>
</dbReference>
<keyword evidence="5 8" id="KW-0547">Nucleotide-binding</keyword>
<comment type="caution">
    <text evidence="10">The sequence shown here is derived from an EMBL/GenBank/DDBJ whole genome shotgun (WGS) entry which is preliminary data.</text>
</comment>
<dbReference type="EC" id="6.3.4.19" evidence="8"/>
<dbReference type="GO" id="GO:0005524">
    <property type="term" value="F:ATP binding"/>
    <property type="evidence" value="ECO:0007669"/>
    <property type="project" value="UniProtKB-UniRule"/>
</dbReference>
<name>A0A2T0WF44_9BACT</name>
<dbReference type="InterPro" id="IPR012795">
    <property type="entry name" value="tRNA_Ile_lys_synt_N"/>
</dbReference>
<keyword evidence="6 8" id="KW-0067">ATP-binding</keyword>
<dbReference type="OrthoDB" id="9807403at2"/>
<reference evidence="10 11" key="1">
    <citation type="submission" date="2018-03" db="EMBL/GenBank/DDBJ databases">
        <title>Genomic Encyclopedia of Archaeal and Bacterial Type Strains, Phase II (KMG-II): from individual species to whole genera.</title>
        <authorList>
            <person name="Goeker M."/>
        </authorList>
    </citation>
    <scope>NUCLEOTIDE SEQUENCE [LARGE SCALE GENOMIC DNA]</scope>
    <source>
        <strain evidence="10 11">DSM 27929</strain>
    </source>
</reference>
<evidence type="ECO:0000313" key="11">
    <source>
        <dbReference type="Proteomes" id="UP000238157"/>
    </source>
</evidence>
<evidence type="ECO:0000256" key="8">
    <source>
        <dbReference type="HAMAP-Rule" id="MF_01161"/>
    </source>
</evidence>
<dbReference type="Pfam" id="PF01171">
    <property type="entry name" value="ATP_bind_3"/>
    <property type="match status" value="1"/>
</dbReference>
<dbReference type="GO" id="GO:0032267">
    <property type="term" value="F:tRNA(Ile)-lysidine synthase activity"/>
    <property type="evidence" value="ECO:0007669"/>
    <property type="project" value="UniProtKB-EC"/>
</dbReference>
<dbReference type="Gene3D" id="3.40.50.620">
    <property type="entry name" value="HUPs"/>
    <property type="match status" value="1"/>
</dbReference>
<dbReference type="AlphaFoldDB" id="A0A2T0WF44"/>
<comment type="domain">
    <text evidence="8">The N-terminal region contains the highly conserved SGGXDS motif, predicted to be a P-loop motif involved in ATP binding.</text>
</comment>
<evidence type="ECO:0000256" key="3">
    <source>
        <dbReference type="ARBA" id="ARBA00022598"/>
    </source>
</evidence>
<evidence type="ECO:0000313" key="10">
    <source>
        <dbReference type="EMBL" id="PRY85329.1"/>
    </source>
</evidence>
<dbReference type="CDD" id="cd01992">
    <property type="entry name" value="TilS_N"/>
    <property type="match status" value="1"/>
</dbReference>
<proteinExistence type="inferred from homology"/>
<organism evidence="10 11">
    <name type="scientific">Mongoliibacter ruber</name>
    <dbReference type="NCBI Taxonomy" id="1750599"/>
    <lineage>
        <taxon>Bacteria</taxon>
        <taxon>Pseudomonadati</taxon>
        <taxon>Bacteroidota</taxon>
        <taxon>Cytophagia</taxon>
        <taxon>Cytophagales</taxon>
        <taxon>Cyclobacteriaceae</taxon>
        <taxon>Mongoliibacter</taxon>
    </lineage>
</organism>
<accession>A0A2T0WF44</accession>
<dbReference type="NCBIfam" id="TIGR02433">
    <property type="entry name" value="lysidine_TilS_C"/>
    <property type="match status" value="1"/>
</dbReference>
<dbReference type="EMBL" id="PVTR01000013">
    <property type="protein sequence ID" value="PRY85329.1"/>
    <property type="molecule type" value="Genomic_DNA"/>
</dbReference>
<dbReference type="SMART" id="SM00977">
    <property type="entry name" value="TilS_C"/>
    <property type="match status" value="1"/>
</dbReference>
<dbReference type="SUPFAM" id="SSF52402">
    <property type="entry name" value="Adenine nucleotide alpha hydrolases-like"/>
    <property type="match status" value="1"/>
</dbReference>
<evidence type="ECO:0000256" key="2">
    <source>
        <dbReference type="ARBA" id="ARBA00022490"/>
    </source>
</evidence>
<gene>
    <name evidence="8" type="primary">tilS</name>
    <name evidence="10" type="ORF">CLW00_11378</name>
</gene>
<keyword evidence="2 8" id="KW-0963">Cytoplasm</keyword>
<dbReference type="SUPFAM" id="SSF56037">
    <property type="entry name" value="PheT/TilS domain"/>
    <property type="match status" value="1"/>
</dbReference>
<dbReference type="PANTHER" id="PTHR43033:SF1">
    <property type="entry name" value="TRNA(ILE)-LYSIDINE SYNTHASE-RELATED"/>
    <property type="match status" value="1"/>
</dbReference>
<sequence length="438" mass="50859">MVEQFIQHIRVKNLLDENKSYLLAISGGLDSVCLGHLLRETGIDFEMAHVNFGLRGDESDGDEAFVNELSKQWGKKLHIKKIVPEEFDQRGQSTQMTARKLRYDWFEELCKERGLNGVLVAHHFSDQIETVLLNLLRGTGIEGVYGMADKKAGLIRPLLPFERSQLEAYLLKNGHSWRHDSSNDKSVYKRNFIRNEVFPLLESSFPQALTSLDDSFKRLRDTGKAFFHLYDIWKADNIKIEGDSQYLPIRILNNLPGKSSLLYYWLRDYGFNIADVEDLIDACVSGEVGKVFHSENYFLNLDRDYLILSSNDFEWEEQWISVHDISLRFKFGKYDLLHLQGEVSLDKDSSNAMLDKDKLSFPLRLRKWELGDKFVPLGMQKEKKISDFLIDLKVPLVEKKKIAVLLSGEEIVWVVGHRISEHFKYSKESKNILYIKKR</sequence>
<protein>
    <recommendedName>
        <fullName evidence="8">tRNA(Ile)-lysidine synthase</fullName>
        <ecNumber evidence="8">6.3.4.19</ecNumber>
    </recommendedName>
    <alternativeName>
        <fullName evidence="8">tRNA(Ile)-2-lysyl-cytidine synthase</fullName>
    </alternativeName>
    <alternativeName>
        <fullName evidence="8">tRNA(Ile)-lysidine synthetase</fullName>
    </alternativeName>
</protein>
<dbReference type="InterPro" id="IPR012796">
    <property type="entry name" value="Lysidine-tRNA-synth_C"/>
</dbReference>
<dbReference type="PANTHER" id="PTHR43033">
    <property type="entry name" value="TRNA(ILE)-LYSIDINE SYNTHASE-RELATED"/>
    <property type="match status" value="1"/>
</dbReference>
<evidence type="ECO:0000256" key="5">
    <source>
        <dbReference type="ARBA" id="ARBA00022741"/>
    </source>
</evidence>
<keyword evidence="3 8" id="KW-0436">Ligase</keyword>
<dbReference type="GO" id="GO:0005737">
    <property type="term" value="C:cytoplasm"/>
    <property type="evidence" value="ECO:0007669"/>
    <property type="project" value="UniProtKB-SubCell"/>
</dbReference>